<organism evidence="2 3">
    <name type="scientific">Romboutsia sedimentorum</name>
    <dbReference type="NCBI Taxonomy" id="1368474"/>
    <lineage>
        <taxon>Bacteria</taxon>
        <taxon>Bacillati</taxon>
        <taxon>Bacillota</taxon>
        <taxon>Clostridia</taxon>
        <taxon>Peptostreptococcales</taxon>
        <taxon>Peptostreptococcaceae</taxon>
        <taxon>Romboutsia</taxon>
    </lineage>
</organism>
<reference evidence="2 3" key="1">
    <citation type="submission" date="2023-05" db="EMBL/GenBank/DDBJ databases">
        <title>Rombocin, a short stable natural nisin variant, displays selective antimicrobial activity against Listeria monocytogenes and employs dual mode of action to kill target bacterial strains.</title>
        <authorList>
            <person name="Wambui J."/>
            <person name="Stephan R."/>
            <person name="Kuipers O.P."/>
        </authorList>
    </citation>
    <scope>NUCLEOTIDE SEQUENCE [LARGE SCALE GENOMIC DNA]</scope>
    <source>
        <strain evidence="2 3">RC002</strain>
    </source>
</reference>
<sequence>MASSLTKTIMNNISKKAINKNDNKCFETNSVRVNHINEKEEAFLKNILYKNNTKINLNYIKNNQQPKNNNSKITIQSLQSFSEKTNNNSVKEKPKDKQNKNMISLKELAK</sequence>
<evidence type="ECO:0000256" key="1">
    <source>
        <dbReference type="SAM" id="MobiDB-lite"/>
    </source>
</evidence>
<name>A0ABT7EAR2_9FIRM</name>
<protein>
    <submittedName>
        <fullName evidence="2">Uncharacterized protein</fullName>
    </submittedName>
</protein>
<dbReference type="EMBL" id="JASKYM010000005">
    <property type="protein sequence ID" value="MDK2564013.1"/>
    <property type="molecule type" value="Genomic_DNA"/>
</dbReference>
<keyword evidence="3" id="KW-1185">Reference proteome</keyword>
<feature type="compositionally biased region" description="Low complexity" evidence="1">
    <location>
        <begin position="61"/>
        <end position="70"/>
    </location>
</feature>
<proteinExistence type="predicted"/>
<comment type="caution">
    <text evidence="2">The sequence shown here is derived from an EMBL/GenBank/DDBJ whole genome shotgun (WGS) entry which is preliminary data.</text>
</comment>
<evidence type="ECO:0000313" key="3">
    <source>
        <dbReference type="Proteomes" id="UP001301012"/>
    </source>
</evidence>
<gene>
    <name evidence="2" type="ORF">QOZ84_10660</name>
</gene>
<feature type="compositionally biased region" description="Polar residues" evidence="1">
    <location>
        <begin position="71"/>
        <end position="89"/>
    </location>
</feature>
<dbReference type="Proteomes" id="UP001301012">
    <property type="component" value="Unassembled WGS sequence"/>
</dbReference>
<dbReference type="RefSeq" id="WP_284132952.1">
    <property type="nucleotide sequence ID" value="NZ_JASKYM010000005.1"/>
</dbReference>
<accession>A0ABT7EAR2</accession>
<feature type="region of interest" description="Disordered" evidence="1">
    <location>
        <begin position="61"/>
        <end position="110"/>
    </location>
</feature>
<feature type="compositionally biased region" description="Basic and acidic residues" evidence="1">
    <location>
        <begin position="90"/>
        <end position="99"/>
    </location>
</feature>
<evidence type="ECO:0000313" key="2">
    <source>
        <dbReference type="EMBL" id="MDK2564013.1"/>
    </source>
</evidence>